<keyword evidence="6 13" id="KW-1133">Transmembrane helix</keyword>
<feature type="transmembrane region" description="Helical" evidence="13">
    <location>
        <begin position="187"/>
        <end position="208"/>
    </location>
</feature>
<evidence type="ECO:0000256" key="11">
    <source>
        <dbReference type="ARBA" id="ARBA00047524"/>
    </source>
</evidence>
<dbReference type="PRINTS" id="PR01084">
    <property type="entry name" value="NAHEXCHNGR"/>
</dbReference>
<feature type="transmembrane region" description="Helical" evidence="13">
    <location>
        <begin position="113"/>
        <end position="138"/>
    </location>
</feature>
<feature type="transmembrane region" description="Helical" evidence="13">
    <location>
        <begin position="154"/>
        <end position="175"/>
    </location>
</feature>
<dbReference type="GO" id="GO:0006885">
    <property type="term" value="P:regulation of pH"/>
    <property type="evidence" value="ECO:0007669"/>
    <property type="project" value="InterPro"/>
</dbReference>
<dbReference type="AlphaFoldDB" id="B9FSZ2"/>
<proteinExistence type="predicted"/>
<dbReference type="PANTHER" id="PTHR10110:SF179">
    <property type="entry name" value="SODIUM_HYDROGEN EXCHANGER 4"/>
    <property type="match status" value="1"/>
</dbReference>
<dbReference type="Proteomes" id="UP000007752">
    <property type="component" value="Chromosome 6"/>
</dbReference>
<feature type="transmembrane region" description="Helical" evidence="13">
    <location>
        <begin position="20"/>
        <end position="42"/>
    </location>
</feature>
<evidence type="ECO:0000313" key="15">
    <source>
        <dbReference type="EMBL" id="EEE65603.1"/>
    </source>
</evidence>
<dbReference type="InterPro" id="IPR018422">
    <property type="entry name" value="Cation/H_exchanger_CPA1"/>
</dbReference>
<keyword evidence="3" id="KW-0633">Potassium transport</keyword>
<dbReference type="GO" id="GO:0015385">
    <property type="term" value="F:sodium:proton antiporter activity"/>
    <property type="evidence" value="ECO:0007669"/>
    <property type="project" value="InterPro"/>
</dbReference>
<keyword evidence="5" id="KW-0630">Potassium</keyword>
<protein>
    <recommendedName>
        <fullName evidence="14">Cation/H+ exchanger transmembrane domain-containing protein</fullName>
    </recommendedName>
</protein>
<accession>B9FSZ2</accession>
<reference evidence="15" key="1">
    <citation type="journal article" date="2005" name="PLoS Biol.">
        <title>The genomes of Oryza sativa: a history of duplications.</title>
        <authorList>
            <person name="Yu J."/>
            <person name="Wang J."/>
            <person name="Lin W."/>
            <person name="Li S."/>
            <person name="Li H."/>
            <person name="Zhou J."/>
            <person name="Ni P."/>
            <person name="Dong W."/>
            <person name="Hu S."/>
            <person name="Zeng C."/>
            <person name="Zhang J."/>
            <person name="Zhang Y."/>
            <person name="Li R."/>
            <person name="Xu Z."/>
            <person name="Li S."/>
            <person name="Li X."/>
            <person name="Zheng H."/>
            <person name="Cong L."/>
            <person name="Lin L."/>
            <person name="Yin J."/>
            <person name="Geng J."/>
            <person name="Li G."/>
            <person name="Shi J."/>
            <person name="Liu J."/>
            <person name="Lv H."/>
            <person name="Li J."/>
            <person name="Wang J."/>
            <person name="Deng Y."/>
            <person name="Ran L."/>
            <person name="Shi X."/>
            <person name="Wang X."/>
            <person name="Wu Q."/>
            <person name="Li C."/>
            <person name="Ren X."/>
            <person name="Wang J."/>
            <person name="Wang X."/>
            <person name="Li D."/>
            <person name="Liu D."/>
            <person name="Zhang X."/>
            <person name="Ji Z."/>
            <person name="Zhao W."/>
            <person name="Sun Y."/>
            <person name="Zhang Z."/>
            <person name="Bao J."/>
            <person name="Han Y."/>
            <person name="Dong L."/>
            <person name="Ji J."/>
            <person name="Chen P."/>
            <person name="Wu S."/>
            <person name="Liu J."/>
            <person name="Xiao Y."/>
            <person name="Bu D."/>
            <person name="Tan J."/>
            <person name="Yang L."/>
            <person name="Ye C."/>
            <person name="Zhang J."/>
            <person name="Xu J."/>
            <person name="Zhou Y."/>
            <person name="Yu Y."/>
            <person name="Zhang B."/>
            <person name="Zhuang S."/>
            <person name="Wei H."/>
            <person name="Liu B."/>
            <person name="Lei M."/>
            <person name="Yu H."/>
            <person name="Li Y."/>
            <person name="Xu H."/>
            <person name="Wei S."/>
            <person name="He X."/>
            <person name="Fang L."/>
            <person name="Zhang Z."/>
            <person name="Zhang Y."/>
            <person name="Huang X."/>
            <person name="Su Z."/>
            <person name="Tong W."/>
            <person name="Li J."/>
            <person name="Tong Z."/>
            <person name="Li S."/>
            <person name="Ye J."/>
            <person name="Wang L."/>
            <person name="Fang L."/>
            <person name="Lei T."/>
            <person name="Chen C."/>
            <person name="Chen H."/>
            <person name="Xu Z."/>
            <person name="Li H."/>
            <person name="Huang H."/>
            <person name="Zhang F."/>
            <person name="Xu H."/>
            <person name="Li N."/>
            <person name="Zhao C."/>
            <person name="Li S."/>
            <person name="Dong L."/>
            <person name="Huang Y."/>
            <person name="Li L."/>
            <person name="Xi Y."/>
            <person name="Qi Q."/>
            <person name="Li W."/>
            <person name="Zhang B."/>
            <person name="Hu W."/>
            <person name="Zhang Y."/>
            <person name="Tian X."/>
            <person name="Jiao Y."/>
            <person name="Liang X."/>
            <person name="Jin J."/>
            <person name="Gao L."/>
            <person name="Zheng W."/>
            <person name="Hao B."/>
            <person name="Liu S."/>
            <person name="Wang W."/>
            <person name="Yuan L."/>
            <person name="Cao M."/>
            <person name="McDermott J."/>
            <person name="Samudrala R."/>
            <person name="Wang J."/>
            <person name="Wong G.K."/>
            <person name="Yang H."/>
        </authorList>
    </citation>
    <scope>NUCLEOTIDE SEQUENCE [LARGE SCALE GENOMIC DNA]</scope>
</reference>
<evidence type="ECO:0000256" key="5">
    <source>
        <dbReference type="ARBA" id="ARBA00022958"/>
    </source>
</evidence>
<keyword evidence="9 13" id="KW-0472">Membrane</keyword>
<comment type="catalytic activity">
    <reaction evidence="11">
        <text>Na(+)(in) + H(+)(out) = Na(+)(out) + H(+)(in)</text>
        <dbReference type="Rhea" id="RHEA:29419"/>
        <dbReference type="ChEBI" id="CHEBI:15378"/>
        <dbReference type="ChEBI" id="CHEBI:29101"/>
    </reaction>
</comment>
<keyword evidence="10" id="KW-0739">Sodium transport</keyword>
<keyword evidence="2" id="KW-0813">Transport</keyword>
<evidence type="ECO:0000256" key="7">
    <source>
        <dbReference type="ARBA" id="ARBA00023053"/>
    </source>
</evidence>
<gene>
    <name evidence="15" type="ORF">OsJ_21143</name>
</gene>
<sequence length="413" mass="45323">MAWWWWWSEAVVVGGGTGGGSSGTVVSICVFTAVLCVCLVAGHLLEENKWVNESITALLIGCVVGAIIFLLSEGKNSRILRFDEQLFFIYVLPPIIFNAGFQVKKKQFFHNFLTIMSFGIFGVFISVAIVSTGCYWLFPKVGFGDLGAVDYLDLILFTTTALGAIFSSTDTVCTLQVISQDETPRLYSLVFGEGVVNDATSVVLFNAIKNLDITQLKGGVALKVISDFLYLFFTSTMLGVTIGLSTAYALKALYFGRHSTDREVALMALMAYLSYMLAEFTFSGVTLDPVHATIITSTIIVVFFTTLVFGFLTRPLISAILPHQHRQSTTPGTGGGGRSTGSNSPKDDFIMPFLSPDEEASGSGSGFLQAKRSISMLLERPVHTVHIYWRKFDDRFMRPIFGGPMERDRGNCY</sequence>
<dbReference type="PANTHER" id="PTHR10110">
    <property type="entry name" value="SODIUM/HYDROGEN EXCHANGER"/>
    <property type="match status" value="1"/>
</dbReference>
<evidence type="ECO:0000256" key="2">
    <source>
        <dbReference type="ARBA" id="ARBA00022448"/>
    </source>
</evidence>
<comment type="catalytic activity">
    <reaction evidence="12">
        <text>K(+)(in) + H(+)(out) = K(+)(out) + H(+)(in)</text>
        <dbReference type="Rhea" id="RHEA:29467"/>
        <dbReference type="ChEBI" id="CHEBI:15378"/>
        <dbReference type="ChEBI" id="CHEBI:29103"/>
    </reaction>
</comment>
<dbReference type="Pfam" id="PF00999">
    <property type="entry name" value="Na_H_Exchanger"/>
    <property type="match status" value="1"/>
</dbReference>
<dbReference type="InterPro" id="IPR004709">
    <property type="entry name" value="NaH_exchanger"/>
</dbReference>
<feature type="transmembrane region" description="Helical" evidence="13">
    <location>
        <begin position="290"/>
        <end position="312"/>
    </location>
</feature>
<feature type="transmembrane region" description="Helical" evidence="13">
    <location>
        <begin position="262"/>
        <end position="278"/>
    </location>
</feature>
<evidence type="ECO:0000256" key="9">
    <source>
        <dbReference type="ARBA" id="ARBA00023136"/>
    </source>
</evidence>
<name>B9FSZ2_ORYSJ</name>
<dbReference type="EMBL" id="CM000143">
    <property type="protein sequence ID" value="EEE65603.1"/>
    <property type="molecule type" value="Genomic_DNA"/>
</dbReference>
<evidence type="ECO:0000256" key="8">
    <source>
        <dbReference type="ARBA" id="ARBA00023065"/>
    </source>
</evidence>
<feature type="transmembrane region" description="Helical" evidence="13">
    <location>
        <begin position="84"/>
        <end position="101"/>
    </location>
</feature>
<dbReference type="GO" id="GO:0016020">
    <property type="term" value="C:membrane"/>
    <property type="evidence" value="ECO:0007669"/>
    <property type="project" value="UniProtKB-SubCell"/>
</dbReference>
<evidence type="ECO:0000256" key="3">
    <source>
        <dbReference type="ARBA" id="ARBA00022538"/>
    </source>
</evidence>
<feature type="domain" description="Cation/H+ exchanger transmembrane" evidence="14">
    <location>
        <begin position="34"/>
        <end position="280"/>
    </location>
</feature>
<keyword evidence="7" id="KW-0915">Sodium</keyword>
<evidence type="ECO:0000256" key="12">
    <source>
        <dbReference type="ARBA" id="ARBA00047912"/>
    </source>
</evidence>
<evidence type="ECO:0000256" key="1">
    <source>
        <dbReference type="ARBA" id="ARBA00004141"/>
    </source>
</evidence>
<evidence type="ECO:0000256" key="10">
    <source>
        <dbReference type="ARBA" id="ARBA00023201"/>
    </source>
</evidence>
<evidence type="ECO:0000259" key="14">
    <source>
        <dbReference type="Pfam" id="PF00999"/>
    </source>
</evidence>
<evidence type="ECO:0000256" key="4">
    <source>
        <dbReference type="ARBA" id="ARBA00022692"/>
    </source>
</evidence>
<organism evidence="15">
    <name type="scientific">Oryza sativa subsp. japonica</name>
    <name type="common">Rice</name>
    <dbReference type="NCBI Taxonomy" id="39947"/>
    <lineage>
        <taxon>Eukaryota</taxon>
        <taxon>Viridiplantae</taxon>
        <taxon>Streptophyta</taxon>
        <taxon>Embryophyta</taxon>
        <taxon>Tracheophyta</taxon>
        <taxon>Spermatophyta</taxon>
        <taxon>Magnoliopsida</taxon>
        <taxon>Liliopsida</taxon>
        <taxon>Poales</taxon>
        <taxon>Poaceae</taxon>
        <taxon>BOP clade</taxon>
        <taxon>Oryzoideae</taxon>
        <taxon>Oryzeae</taxon>
        <taxon>Oryzinae</taxon>
        <taxon>Oryza</taxon>
        <taxon>Oryza sativa</taxon>
    </lineage>
</organism>
<feature type="transmembrane region" description="Helical" evidence="13">
    <location>
        <begin position="228"/>
        <end position="250"/>
    </location>
</feature>
<keyword evidence="4 13" id="KW-0812">Transmembrane</keyword>
<dbReference type="Gene3D" id="6.10.140.1330">
    <property type="match status" value="1"/>
</dbReference>
<keyword evidence="8" id="KW-0406">Ion transport</keyword>
<comment type="subcellular location">
    <subcellularLocation>
        <location evidence="1">Membrane</location>
        <topology evidence="1">Multi-pass membrane protein</topology>
    </subcellularLocation>
</comment>
<dbReference type="InterPro" id="IPR006153">
    <property type="entry name" value="Cation/H_exchanger_TM"/>
</dbReference>
<evidence type="ECO:0000256" key="6">
    <source>
        <dbReference type="ARBA" id="ARBA00022989"/>
    </source>
</evidence>
<reference evidence="15" key="2">
    <citation type="submission" date="2008-12" db="EMBL/GenBank/DDBJ databases">
        <title>Improved gene annotation of the rice (Oryza sativa) genomes.</title>
        <authorList>
            <person name="Wang J."/>
            <person name="Li R."/>
            <person name="Fan W."/>
            <person name="Huang Q."/>
            <person name="Zhang J."/>
            <person name="Zhou Y."/>
            <person name="Hu Y."/>
            <person name="Zi S."/>
            <person name="Li J."/>
            <person name="Ni P."/>
            <person name="Zheng H."/>
            <person name="Zhang Y."/>
            <person name="Zhao M."/>
            <person name="Hao Q."/>
            <person name="McDermott J."/>
            <person name="Samudrala R."/>
            <person name="Kristiansen K."/>
            <person name="Wong G.K.-S."/>
        </authorList>
    </citation>
    <scope>NUCLEOTIDE SEQUENCE</scope>
</reference>
<dbReference type="GO" id="GO:0006813">
    <property type="term" value="P:potassium ion transport"/>
    <property type="evidence" value="ECO:0007669"/>
    <property type="project" value="UniProtKB-KW"/>
</dbReference>
<evidence type="ECO:0000256" key="13">
    <source>
        <dbReference type="SAM" id="Phobius"/>
    </source>
</evidence>
<feature type="transmembrane region" description="Helical" evidence="13">
    <location>
        <begin position="54"/>
        <end position="72"/>
    </location>
</feature>